<organism evidence="1 2">
    <name type="scientific">Litorilituus sediminis</name>
    <dbReference type="NCBI Taxonomy" id="718192"/>
    <lineage>
        <taxon>Bacteria</taxon>
        <taxon>Pseudomonadati</taxon>
        <taxon>Pseudomonadota</taxon>
        <taxon>Gammaproteobacteria</taxon>
        <taxon>Alteromonadales</taxon>
        <taxon>Colwelliaceae</taxon>
        <taxon>Litorilituus</taxon>
    </lineage>
</organism>
<accession>A0A4P6PB41</accession>
<dbReference type="KEGG" id="lsd:EMK97_18315"/>
<keyword evidence="2" id="KW-1185">Reference proteome</keyword>
<dbReference type="RefSeq" id="WP_130604210.1">
    <property type="nucleotide sequence ID" value="NZ_CP034759.1"/>
</dbReference>
<name>A0A4P6PB41_9GAMM</name>
<evidence type="ECO:0000313" key="2">
    <source>
        <dbReference type="Proteomes" id="UP000290244"/>
    </source>
</evidence>
<sequence>MGNLLRPLAEDEASLIKSAHEVDKEFLAYMHDLITAAGWDVITHPKCVKPWTSTFGTFALEIPALSTTIELKYEWGVGGSSVREKWFAFPALISWAVRKGHLHTKRSILVIHVDTRTDINKGCLDDEKDYLKLIKEQCKYMSNKKHEILALTVDEFVIWLKQATPNK</sequence>
<proteinExistence type="predicted"/>
<dbReference type="AlphaFoldDB" id="A0A4P6PB41"/>
<protein>
    <submittedName>
        <fullName evidence="1">Uncharacterized protein</fullName>
    </submittedName>
</protein>
<evidence type="ECO:0000313" key="1">
    <source>
        <dbReference type="EMBL" id="QBG37549.1"/>
    </source>
</evidence>
<dbReference type="EMBL" id="CP034759">
    <property type="protein sequence ID" value="QBG37549.1"/>
    <property type="molecule type" value="Genomic_DNA"/>
</dbReference>
<reference evidence="1 2" key="1">
    <citation type="submission" date="2018-12" db="EMBL/GenBank/DDBJ databases">
        <title>Complete genome of Litorilituus sediminis.</title>
        <authorList>
            <person name="Liu A."/>
            <person name="Rong J."/>
        </authorList>
    </citation>
    <scope>NUCLEOTIDE SEQUENCE [LARGE SCALE GENOMIC DNA]</scope>
    <source>
        <strain evidence="1 2">JCM 17549</strain>
    </source>
</reference>
<gene>
    <name evidence="1" type="ORF">EMK97_18315</name>
</gene>
<dbReference type="Proteomes" id="UP000290244">
    <property type="component" value="Chromosome"/>
</dbReference>